<feature type="domain" description="N-acetyltransferase" evidence="5">
    <location>
        <begin position="4"/>
        <end position="187"/>
    </location>
</feature>
<evidence type="ECO:0000256" key="2">
    <source>
        <dbReference type="ARBA" id="ARBA00022741"/>
    </source>
</evidence>
<dbReference type="InterPro" id="IPR000182">
    <property type="entry name" value="GNAT_dom"/>
</dbReference>
<dbReference type="CDD" id="cd04301">
    <property type="entry name" value="NAT_SF"/>
    <property type="match status" value="1"/>
</dbReference>
<evidence type="ECO:0000256" key="4">
    <source>
        <dbReference type="RuleBase" id="RU003651"/>
    </source>
</evidence>
<comment type="similarity">
    <text evidence="1 4">Belongs to the AAA ATPase family.</text>
</comment>
<dbReference type="InterPro" id="IPR050221">
    <property type="entry name" value="26S_Proteasome_ATPase"/>
</dbReference>
<dbReference type="GO" id="GO:0005524">
    <property type="term" value="F:ATP binding"/>
    <property type="evidence" value="ECO:0007669"/>
    <property type="project" value="UniProtKB-KW"/>
</dbReference>
<dbReference type="Gene3D" id="1.10.8.60">
    <property type="match status" value="1"/>
</dbReference>
<evidence type="ECO:0000313" key="6">
    <source>
        <dbReference type="EMBL" id="MFI2162741.1"/>
    </source>
</evidence>
<dbReference type="SUPFAM" id="SSF55729">
    <property type="entry name" value="Acyl-CoA N-acyltransferases (Nat)"/>
    <property type="match status" value="1"/>
</dbReference>
<evidence type="ECO:0000313" key="7">
    <source>
        <dbReference type="Proteomes" id="UP001611397"/>
    </source>
</evidence>
<dbReference type="InterPro" id="IPR003960">
    <property type="entry name" value="ATPase_AAA_CS"/>
</dbReference>
<keyword evidence="3 4" id="KW-0067">ATP-binding</keyword>
<dbReference type="Pfam" id="PF00583">
    <property type="entry name" value="Acetyltransf_1"/>
    <property type="match status" value="1"/>
</dbReference>
<dbReference type="InterPro" id="IPR003959">
    <property type="entry name" value="ATPase_AAA_core"/>
</dbReference>
<dbReference type="InterPro" id="IPR027417">
    <property type="entry name" value="P-loop_NTPase"/>
</dbReference>
<protein>
    <submittedName>
        <fullName evidence="6">ATP-binding protein</fullName>
    </submittedName>
</protein>
<evidence type="ECO:0000256" key="3">
    <source>
        <dbReference type="ARBA" id="ARBA00022840"/>
    </source>
</evidence>
<dbReference type="Gene3D" id="3.40.630.30">
    <property type="match status" value="1"/>
</dbReference>
<dbReference type="SUPFAM" id="SSF52540">
    <property type="entry name" value="P-loop containing nucleoside triphosphate hydrolases"/>
    <property type="match status" value="1"/>
</dbReference>
<keyword evidence="7" id="KW-1185">Reference proteome</keyword>
<dbReference type="InterPro" id="IPR003593">
    <property type="entry name" value="AAA+_ATPase"/>
</dbReference>
<dbReference type="PROSITE" id="PS00674">
    <property type="entry name" value="AAA"/>
    <property type="match status" value="1"/>
</dbReference>
<organism evidence="6 7">
    <name type="scientific">Streptomyces olivaceoviridis</name>
    <name type="common">Streptomyces corchorusii</name>
    <dbReference type="NCBI Taxonomy" id="1921"/>
    <lineage>
        <taxon>Bacteria</taxon>
        <taxon>Bacillati</taxon>
        <taxon>Actinomycetota</taxon>
        <taxon>Actinomycetes</taxon>
        <taxon>Kitasatosporales</taxon>
        <taxon>Streptomycetaceae</taxon>
        <taxon>Streptomyces</taxon>
    </lineage>
</organism>
<dbReference type="Proteomes" id="UP001611397">
    <property type="component" value="Unassembled WGS sequence"/>
</dbReference>
<comment type="caution">
    <text evidence="6">The sequence shown here is derived from an EMBL/GenBank/DDBJ whole genome shotgun (WGS) entry which is preliminary data.</text>
</comment>
<dbReference type="Pfam" id="PF00004">
    <property type="entry name" value="AAA"/>
    <property type="match status" value="1"/>
</dbReference>
<dbReference type="InterPro" id="IPR016181">
    <property type="entry name" value="Acyl_CoA_acyltransferase"/>
</dbReference>
<proteinExistence type="inferred from homology"/>
<dbReference type="RefSeq" id="WP_079082709.1">
    <property type="nucleotide sequence ID" value="NZ_JBIRUT010000032.1"/>
</dbReference>
<evidence type="ECO:0000256" key="1">
    <source>
        <dbReference type="ARBA" id="ARBA00006914"/>
    </source>
</evidence>
<dbReference type="EMBL" id="JBIRWM010000045">
    <property type="protein sequence ID" value="MFI2162741.1"/>
    <property type="molecule type" value="Genomic_DNA"/>
</dbReference>
<keyword evidence="2 4" id="KW-0547">Nucleotide-binding</keyword>
<dbReference type="SMART" id="SM00382">
    <property type="entry name" value="AAA"/>
    <property type="match status" value="1"/>
</dbReference>
<gene>
    <name evidence="6" type="ORF">ACH49L_45270</name>
</gene>
<dbReference type="PROSITE" id="PS51186">
    <property type="entry name" value="GNAT"/>
    <property type="match status" value="1"/>
</dbReference>
<dbReference type="Gene3D" id="3.40.50.300">
    <property type="entry name" value="P-loop containing nucleotide triphosphate hydrolases"/>
    <property type="match status" value="1"/>
</dbReference>
<evidence type="ECO:0000259" key="5">
    <source>
        <dbReference type="PROSITE" id="PS51186"/>
    </source>
</evidence>
<reference evidence="6 7" key="1">
    <citation type="submission" date="2024-10" db="EMBL/GenBank/DDBJ databases">
        <title>The Natural Products Discovery Center: Release of the First 8490 Sequenced Strains for Exploring Actinobacteria Biosynthetic Diversity.</title>
        <authorList>
            <person name="Kalkreuter E."/>
            <person name="Kautsar S.A."/>
            <person name="Yang D."/>
            <person name="Bader C.D."/>
            <person name="Teijaro C.N."/>
            <person name="Fluegel L."/>
            <person name="Davis C.M."/>
            <person name="Simpson J.R."/>
            <person name="Lauterbach L."/>
            <person name="Steele A.D."/>
            <person name="Gui C."/>
            <person name="Meng S."/>
            <person name="Li G."/>
            <person name="Viehrig K."/>
            <person name="Ye F."/>
            <person name="Su P."/>
            <person name="Kiefer A.F."/>
            <person name="Nichols A."/>
            <person name="Cepeda A.J."/>
            <person name="Yan W."/>
            <person name="Fan B."/>
            <person name="Jiang Y."/>
            <person name="Adhikari A."/>
            <person name="Zheng C.-J."/>
            <person name="Schuster L."/>
            <person name="Cowan T.M."/>
            <person name="Smanski M.J."/>
            <person name="Chevrette M.G."/>
            <person name="De Carvalho L.P.S."/>
            <person name="Shen B."/>
        </authorList>
    </citation>
    <scope>NUCLEOTIDE SEQUENCE [LARGE SCALE GENOMIC DNA]</scope>
    <source>
        <strain evidence="6 7">NPDC020295</strain>
    </source>
</reference>
<accession>A0ABW7VPE2</accession>
<sequence>MTGWRVRDYTQDDLEAMIRVDMQSGTTEEPPLFPLSDAVTALQARHPAVVATADDVLIGAAVSRVEGERAWILRICMAPGWRQRGLGSALITALEQRLFAAGVRAVHAALPEGGTGATALRNCDFGARPGLVFFEKRGPVTPQSAGTLSSLGAELPPGGLWQKVAGMQREKQLIERRLVLPLAHPELAAQHGVELPRAVMLFGPPGTGKSTFAHAIASRLGWPFLELFPARLAAEYGLATGLNRRFDEIARLDHVLVFIDEVEEIAGERGGADATAVGVVNELLKAIVRFRSQDGRLLVCATNNVTTLDSAFLRHGRFDYVLPIGPPDHTARTALWESYLARADTRADSAVLASASEGFTPADIAHAARTVSQAQFERTFDTGTRTTPTTDDYLDTIRDTRPTVSAAMAQEFAHQTVDETQAAAIAAEHGPAAAADALAAAPDAGDWRYLKVLRALIQNDPVA</sequence>
<name>A0ABW7VPE2_STROI</name>
<dbReference type="PANTHER" id="PTHR23073">
    <property type="entry name" value="26S PROTEASOME REGULATORY SUBUNIT"/>
    <property type="match status" value="1"/>
</dbReference>
<dbReference type="CDD" id="cd19481">
    <property type="entry name" value="RecA-like_protease"/>
    <property type="match status" value="1"/>
</dbReference>